<evidence type="ECO:0000313" key="3">
    <source>
        <dbReference type="EMBL" id="MCS5489895.1"/>
    </source>
</evidence>
<dbReference type="EMBL" id="JANWGH010000001">
    <property type="protein sequence ID" value="MCS5489895.1"/>
    <property type="molecule type" value="Genomic_DNA"/>
</dbReference>
<dbReference type="Pfam" id="PF02738">
    <property type="entry name" value="MoCoBD_1"/>
    <property type="match status" value="1"/>
</dbReference>
<dbReference type="Proteomes" id="UP001206788">
    <property type="component" value="Unassembled WGS sequence"/>
</dbReference>
<proteinExistence type="predicted"/>
<accession>A0ABT2G7B0</accession>
<evidence type="ECO:0000259" key="2">
    <source>
        <dbReference type="SMART" id="SM01008"/>
    </source>
</evidence>
<dbReference type="InterPro" id="IPR052516">
    <property type="entry name" value="N-heterocyclic_Hydroxylase"/>
</dbReference>
<feature type="transmembrane region" description="Helical" evidence="1">
    <location>
        <begin position="12"/>
        <end position="32"/>
    </location>
</feature>
<dbReference type="PIRSF" id="PIRSF036389">
    <property type="entry name" value="IOR_B"/>
    <property type="match status" value="1"/>
</dbReference>
<dbReference type="InterPro" id="IPR008274">
    <property type="entry name" value="AldOxase/xan_DH_MoCoBD1"/>
</dbReference>
<dbReference type="InterPro" id="IPR046867">
    <property type="entry name" value="AldOxase/xan_DH_MoCoBD2"/>
</dbReference>
<evidence type="ECO:0000256" key="1">
    <source>
        <dbReference type="SAM" id="Phobius"/>
    </source>
</evidence>
<comment type="caution">
    <text evidence="3">The sequence shown here is derived from an EMBL/GenBank/DDBJ whole genome shotgun (WGS) entry which is preliminary data.</text>
</comment>
<dbReference type="SUPFAM" id="SSF56003">
    <property type="entry name" value="Molybdenum cofactor-binding domain"/>
    <property type="match status" value="2"/>
</dbReference>
<dbReference type="PROSITE" id="PS51257">
    <property type="entry name" value="PROKAR_LIPOPROTEIN"/>
    <property type="match status" value="1"/>
</dbReference>
<protein>
    <submittedName>
        <fullName evidence="3">Molybdopterin-dependent oxidoreductase</fullName>
    </submittedName>
</protein>
<keyword evidence="1" id="KW-0812">Transmembrane</keyword>
<dbReference type="InterPro" id="IPR006311">
    <property type="entry name" value="TAT_signal"/>
</dbReference>
<reference evidence="3 4" key="1">
    <citation type="submission" date="2022-08" db="EMBL/GenBank/DDBJ databases">
        <title>Algoriphagus sp. CAU 1643 isolated from mud.</title>
        <authorList>
            <person name="Kim W."/>
        </authorList>
    </citation>
    <scope>NUCLEOTIDE SEQUENCE [LARGE SCALE GENOMIC DNA]</scope>
    <source>
        <strain evidence="3 4">CAU 1643</strain>
    </source>
</reference>
<dbReference type="Pfam" id="PF20256">
    <property type="entry name" value="MoCoBD_2"/>
    <property type="match status" value="2"/>
</dbReference>
<dbReference type="InterPro" id="IPR012368">
    <property type="entry name" value="OxRdtase_Mopterin-bd_su_IorB"/>
</dbReference>
<keyword evidence="4" id="KW-1185">Reference proteome</keyword>
<sequence length="753" mass="82720">MTKVNTKLDRRSFLKVSALAGGGMMLSFSWLAGCKPTVEEELGLPKEWFELNSYIKIGENGAVTLYSPNPEFGSNVKTSMPMILAEELDTDWKNVWVEQADFYPERFDRQFTGGSQGIRMGWTPLRTAGATARAMLVAAAAQSWNVPANEITTSAGMLEHKGSGKKANYGEMASLAATLEVPEEVELKDINDFKIIGQSKKNVDGQKIVTGKPLFGIDHKVEGMKYAAIVHPPAFGMRLKSFDKSSVMGMSGIQDVFSINVFKDDYVQNFFDTTTFPEIIAIVGNSTWEVMQAKKNLVAEWEKAPETKIAMAGFGGNSMEVTVPAGLENSSSHKSRMAEFLKKPGTVVRKDGDPEGMFKKAAKVIERTYSAPFLAHNTMEPMNCFADVKGDRAVIYGPTQAPEFIMGTISSSLGIPRENIQINLARMGGGFGRRAYSHHMVEAALISQKIQAPVKMVYSREDDMSAGVYRPTYSATYRAALDENNNLLALHVKAGGIPESPLHANRFPAGALDNYLAESWDIPSNITIGAFRAPRSNFIAGAEQSFLDELAEEMGKDPIDFRLELLKRAETDPVGSNNDYDPKRYAGVLQLVKEKSNWSQAQSNIHRGVSAYFCHNSYVAEVVDTVIKDNKPVVESVYAAVDCGIVVNPDAAANMGEGAIVDGIGNAFFGELAFNNGAPTKTNFDTYRMIRQKESPKKIEVHFVESTENPTGLGEPLFPPVFAALANSLYKATGKRYYEQPFAPQLEMENLRM</sequence>
<dbReference type="InterPro" id="IPR037165">
    <property type="entry name" value="AldOxase/xan_DH_Mopterin-bd_sf"/>
</dbReference>
<dbReference type="PROSITE" id="PS51318">
    <property type="entry name" value="TAT"/>
    <property type="match status" value="1"/>
</dbReference>
<name>A0ABT2G7B0_9BACT</name>
<dbReference type="Gene3D" id="3.30.365.10">
    <property type="entry name" value="Aldehyde oxidase/xanthine dehydrogenase, molybdopterin binding domain"/>
    <property type="match status" value="4"/>
</dbReference>
<organism evidence="3 4">
    <name type="scientific">Algoriphagus limi</name>
    <dbReference type="NCBI Taxonomy" id="2975273"/>
    <lineage>
        <taxon>Bacteria</taxon>
        <taxon>Pseudomonadati</taxon>
        <taxon>Bacteroidota</taxon>
        <taxon>Cytophagia</taxon>
        <taxon>Cytophagales</taxon>
        <taxon>Cyclobacteriaceae</taxon>
        <taxon>Algoriphagus</taxon>
    </lineage>
</organism>
<gene>
    <name evidence="3" type="ORF">NY014_05615</name>
</gene>
<dbReference type="InterPro" id="IPR000674">
    <property type="entry name" value="Ald_Oxase/Xan_DH_a/b"/>
</dbReference>
<feature type="domain" description="Aldehyde oxidase/xanthine dehydrogenase a/b hammerhead" evidence="2">
    <location>
        <begin position="210"/>
        <end position="305"/>
    </location>
</feature>
<dbReference type="RefSeq" id="WP_259413573.1">
    <property type="nucleotide sequence ID" value="NZ_JANWGH010000001.1"/>
</dbReference>
<evidence type="ECO:0000313" key="4">
    <source>
        <dbReference type="Proteomes" id="UP001206788"/>
    </source>
</evidence>
<dbReference type="Gene3D" id="3.90.1170.50">
    <property type="entry name" value="Aldehyde oxidase/xanthine dehydrogenase, a/b hammerhead"/>
    <property type="match status" value="1"/>
</dbReference>
<dbReference type="PANTHER" id="PTHR47495">
    <property type="entry name" value="ALDEHYDE DEHYDROGENASE"/>
    <property type="match status" value="1"/>
</dbReference>
<keyword evidence="1" id="KW-1133">Transmembrane helix</keyword>
<dbReference type="PANTHER" id="PTHR47495:SF3">
    <property type="entry name" value="BLR6219 PROTEIN"/>
    <property type="match status" value="1"/>
</dbReference>
<keyword evidence="1" id="KW-0472">Membrane</keyword>
<dbReference type="SMART" id="SM01008">
    <property type="entry name" value="Ald_Xan_dh_C"/>
    <property type="match status" value="1"/>
</dbReference>